<dbReference type="Proteomes" id="UP000789423">
    <property type="component" value="Unassembled WGS sequence"/>
</dbReference>
<feature type="transmembrane region" description="Helical" evidence="1">
    <location>
        <begin position="56"/>
        <end position="74"/>
    </location>
</feature>
<dbReference type="PANTHER" id="PTHR21666:SF274">
    <property type="entry name" value="STAGE IV SPORULATION PROTEIN FA"/>
    <property type="match status" value="1"/>
</dbReference>
<organism evidence="3 4">
    <name type="scientific">Bacillus rhizoplanae</name>
    <dbReference type="NCBI Taxonomy" id="2880966"/>
    <lineage>
        <taxon>Bacteria</taxon>
        <taxon>Bacillati</taxon>
        <taxon>Bacillota</taxon>
        <taxon>Bacilli</taxon>
        <taxon>Bacillales</taxon>
        <taxon>Bacillaceae</taxon>
        <taxon>Bacillus</taxon>
    </lineage>
</organism>
<evidence type="ECO:0000259" key="2">
    <source>
        <dbReference type="Pfam" id="PF01551"/>
    </source>
</evidence>
<dbReference type="RefSeq" id="WP_230573849.1">
    <property type="nucleotide sequence ID" value="NZ_CAKJTI010000002.1"/>
</dbReference>
<dbReference type="PANTHER" id="PTHR21666">
    <property type="entry name" value="PEPTIDASE-RELATED"/>
    <property type="match status" value="1"/>
</dbReference>
<dbReference type="InterPro" id="IPR050570">
    <property type="entry name" value="Cell_wall_metabolism_enzyme"/>
</dbReference>
<evidence type="ECO:0000256" key="1">
    <source>
        <dbReference type="SAM" id="Phobius"/>
    </source>
</evidence>
<gene>
    <name evidence="3" type="primary">spoIVFA</name>
    <name evidence="3" type="ORF">BACCIP111899_00746</name>
</gene>
<name>A0ABM8Y7A0_9BACI</name>
<protein>
    <submittedName>
        <fullName evidence="3">Stage IV sporulation protein FA</fullName>
    </submittedName>
</protein>
<dbReference type="InterPro" id="IPR011055">
    <property type="entry name" value="Dup_hybrid_motif"/>
</dbReference>
<dbReference type="Pfam" id="PF01551">
    <property type="entry name" value="Peptidase_M23"/>
    <property type="match status" value="1"/>
</dbReference>
<dbReference type="EMBL" id="CAKJTI010000002">
    <property type="protein sequence ID" value="CAG9611574.1"/>
    <property type="molecule type" value="Genomic_DNA"/>
</dbReference>
<accession>A0ABM8Y7A0</accession>
<dbReference type="SUPFAM" id="SSF51261">
    <property type="entry name" value="Duplicated hybrid motif"/>
    <property type="match status" value="1"/>
</dbReference>
<evidence type="ECO:0000313" key="3">
    <source>
        <dbReference type="EMBL" id="CAG9611574.1"/>
    </source>
</evidence>
<sequence>MRNKRVEEIKKRIAKRKAQQERKEEDELFSYEEQGYTPLLIEEGEETHPIFRKEVFLFKLLLSAILVLAVAILFKNTTSSLEGTRTTVKQAMEKEFQFASVSKWYESQFGKPLSFLPSSEKKTVQKEKDYAVPASGKVMQSFHANGQGVFVQTAANAIVESVNEGIVVFVGQKEEFGNIVQVQHADGTESWYGNLGETSVKLYDYVAKKQKIGTVANETTGKNGKFYFAFKKNEKFIDPIQVISFE</sequence>
<proteinExistence type="predicted"/>
<evidence type="ECO:0000313" key="4">
    <source>
        <dbReference type="Proteomes" id="UP000789423"/>
    </source>
</evidence>
<dbReference type="CDD" id="cd12797">
    <property type="entry name" value="M23_peptidase"/>
    <property type="match status" value="1"/>
</dbReference>
<dbReference type="Gene3D" id="2.70.70.10">
    <property type="entry name" value="Glucose Permease (Domain IIA)"/>
    <property type="match status" value="1"/>
</dbReference>
<keyword evidence="1" id="KW-0812">Transmembrane</keyword>
<comment type="caution">
    <text evidence="3">The sequence shown here is derived from an EMBL/GenBank/DDBJ whole genome shotgun (WGS) entry which is preliminary data.</text>
</comment>
<feature type="domain" description="M23ase beta-sheet core" evidence="2">
    <location>
        <begin position="147"/>
        <end position="239"/>
    </location>
</feature>
<keyword evidence="1" id="KW-0472">Membrane</keyword>
<keyword evidence="1" id="KW-1133">Transmembrane helix</keyword>
<keyword evidence="4" id="KW-1185">Reference proteome</keyword>
<dbReference type="InterPro" id="IPR016047">
    <property type="entry name" value="M23ase_b-sheet_dom"/>
</dbReference>
<reference evidence="3 4" key="1">
    <citation type="submission" date="2021-10" db="EMBL/GenBank/DDBJ databases">
        <authorList>
            <person name="Criscuolo A."/>
        </authorList>
    </citation>
    <scope>NUCLEOTIDE SEQUENCE [LARGE SCALE GENOMIC DNA]</scope>
    <source>
        <strain evidence="4">CIP 111899</strain>
    </source>
</reference>